<organism evidence="2 3">
    <name type="scientific">Puccinia coronata f. sp. avenae</name>
    <dbReference type="NCBI Taxonomy" id="200324"/>
    <lineage>
        <taxon>Eukaryota</taxon>
        <taxon>Fungi</taxon>
        <taxon>Dikarya</taxon>
        <taxon>Basidiomycota</taxon>
        <taxon>Pucciniomycotina</taxon>
        <taxon>Pucciniomycetes</taxon>
        <taxon>Pucciniales</taxon>
        <taxon>Pucciniaceae</taxon>
        <taxon>Puccinia</taxon>
    </lineage>
</organism>
<evidence type="ECO:0000256" key="1">
    <source>
        <dbReference type="SAM" id="MobiDB-lite"/>
    </source>
</evidence>
<comment type="caution">
    <text evidence="2">The sequence shown here is derived from an EMBL/GenBank/DDBJ whole genome shotgun (WGS) entry which is preliminary data.</text>
</comment>
<reference evidence="2 3" key="1">
    <citation type="submission" date="2017-11" db="EMBL/GenBank/DDBJ databases">
        <title>De novo assembly and phasing of dikaryotic genomes from two isolates of Puccinia coronata f. sp. avenae, the causal agent of oat crown rust.</title>
        <authorList>
            <person name="Miller M.E."/>
            <person name="Zhang Y."/>
            <person name="Omidvar V."/>
            <person name="Sperschneider J."/>
            <person name="Schwessinger B."/>
            <person name="Raley C."/>
            <person name="Palmer J.M."/>
            <person name="Garnica D."/>
            <person name="Upadhyaya N."/>
            <person name="Rathjen J."/>
            <person name="Taylor J.M."/>
            <person name="Park R.F."/>
            <person name="Dodds P.N."/>
            <person name="Hirsch C.D."/>
            <person name="Kianian S.F."/>
            <person name="Figueroa M."/>
        </authorList>
    </citation>
    <scope>NUCLEOTIDE SEQUENCE [LARGE SCALE GENOMIC DNA]</scope>
    <source>
        <strain evidence="2">12NC29</strain>
    </source>
</reference>
<feature type="region of interest" description="Disordered" evidence="1">
    <location>
        <begin position="363"/>
        <end position="390"/>
    </location>
</feature>
<feature type="compositionally biased region" description="Polar residues" evidence="1">
    <location>
        <begin position="381"/>
        <end position="390"/>
    </location>
</feature>
<keyword evidence="3" id="KW-1185">Reference proteome</keyword>
<dbReference type="Proteomes" id="UP000235388">
    <property type="component" value="Unassembled WGS sequence"/>
</dbReference>
<evidence type="ECO:0000313" key="2">
    <source>
        <dbReference type="EMBL" id="PLW57375.1"/>
    </source>
</evidence>
<feature type="compositionally biased region" description="Basic residues" evidence="1">
    <location>
        <begin position="97"/>
        <end position="106"/>
    </location>
</feature>
<feature type="region of interest" description="Disordered" evidence="1">
    <location>
        <begin position="276"/>
        <end position="318"/>
    </location>
</feature>
<proteinExistence type="predicted"/>
<gene>
    <name evidence="2" type="ORF">PCANC_01755</name>
</gene>
<evidence type="ECO:0000313" key="3">
    <source>
        <dbReference type="Proteomes" id="UP000235388"/>
    </source>
</evidence>
<feature type="compositionally biased region" description="Low complexity" evidence="1">
    <location>
        <begin position="368"/>
        <end position="380"/>
    </location>
</feature>
<name>A0A2N5W550_9BASI</name>
<dbReference type="EMBL" id="PGCJ01000011">
    <property type="protein sequence ID" value="PLW57375.1"/>
    <property type="molecule type" value="Genomic_DNA"/>
</dbReference>
<protein>
    <submittedName>
        <fullName evidence="2">Uncharacterized protein</fullName>
    </submittedName>
</protein>
<feature type="compositionally biased region" description="Basic and acidic residues" evidence="1">
    <location>
        <begin position="302"/>
        <end position="318"/>
    </location>
</feature>
<sequence length="390" mass="42888">MCPSRETCSTKPDTLWTPQILSSPPSFLKLLLDLHHKDKSTDQTLDNLNFVCKYDTYDVDTTASILPPHDFPEGKEVNPTIWTAIQDNRHFKEPKKTKPRVKKTKKAATPSVTAPTSQEAIVANNAMDVDQREKSSATPMPMTPQPVVRPVDNLGRAANALPPIPPQLAWAPSQAAPKVLTQLAASAPCPSGPQRPDGNTPIPQIEELTEKAQVALQMLNSNYNAYLVATEQRQVAISAMHLWQCISAQEALCSLLGDSKTIVYSQGWSAKDAVRAPGQHRGVPPAKPQSAVQLKPAPASLSREEKRAKMEREQQRKRERTFLLKPRSRANDGYCRVPPALFGPYGQKGLIPIESIQLPPEVTNLKFSSPDPNSISPPSSTNEKNLLQEI</sequence>
<feature type="region of interest" description="Disordered" evidence="1">
    <location>
        <begin position="93"/>
        <end position="116"/>
    </location>
</feature>
<accession>A0A2N5W550</accession>
<dbReference type="AlphaFoldDB" id="A0A2N5W550"/>